<feature type="transmembrane region" description="Helical" evidence="5">
    <location>
        <begin position="297"/>
        <end position="315"/>
    </location>
</feature>
<dbReference type="Gene3D" id="1.20.1420.30">
    <property type="entry name" value="NCX, central ion-binding region"/>
    <property type="match status" value="1"/>
</dbReference>
<keyword evidence="2 5" id="KW-0812">Transmembrane</keyword>
<evidence type="ECO:0000313" key="7">
    <source>
        <dbReference type="EMBL" id="PWJ73452.1"/>
    </source>
</evidence>
<evidence type="ECO:0000256" key="4">
    <source>
        <dbReference type="ARBA" id="ARBA00023136"/>
    </source>
</evidence>
<dbReference type="NCBIfam" id="TIGR00367">
    <property type="entry name" value="calcium/sodium antiporter"/>
    <property type="match status" value="1"/>
</dbReference>
<comment type="caution">
    <text evidence="7">The sequence shown here is derived from an EMBL/GenBank/DDBJ whole genome shotgun (WGS) entry which is preliminary data.</text>
</comment>
<feature type="transmembrane region" description="Helical" evidence="5">
    <location>
        <begin position="238"/>
        <end position="258"/>
    </location>
</feature>
<evidence type="ECO:0000256" key="1">
    <source>
        <dbReference type="ARBA" id="ARBA00004141"/>
    </source>
</evidence>
<dbReference type="PANTHER" id="PTHR10846:SF8">
    <property type="entry name" value="INNER MEMBRANE PROTEIN YRBG"/>
    <property type="match status" value="1"/>
</dbReference>
<feature type="transmembrane region" description="Helical" evidence="5">
    <location>
        <begin position="76"/>
        <end position="93"/>
    </location>
</feature>
<feature type="transmembrane region" description="Helical" evidence="5">
    <location>
        <begin position="171"/>
        <end position="189"/>
    </location>
</feature>
<reference evidence="7 8" key="1">
    <citation type="submission" date="2018-05" db="EMBL/GenBank/DDBJ databases">
        <authorList>
            <person name="Goeker M."/>
            <person name="Huntemann M."/>
            <person name="Clum A."/>
            <person name="Pillay M."/>
            <person name="Palaniappan K."/>
            <person name="Varghese N."/>
            <person name="Mikhailova N."/>
            <person name="Stamatis D."/>
            <person name="Reddy T."/>
            <person name="Daum C."/>
            <person name="Shapiro N."/>
            <person name="Ivanova N."/>
            <person name="Kyrpides N."/>
            <person name="Woyke T."/>
        </authorList>
    </citation>
    <scope>NUCLEOTIDE SEQUENCE [LARGE SCALE GENOMIC DNA]</scope>
    <source>
        <strain evidence="7 8">DSM 26524</strain>
    </source>
</reference>
<dbReference type="Pfam" id="PF01699">
    <property type="entry name" value="Na_Ca_ex"/>
    <property type="match status" value="2"/>
</dbReference>
<gene>
    <name evidence="7" type="ORF">C7383_11226</name>
</gene>
<dbReference type="InterPro" id="IPR004481">
    <property type="entry name" value="K/Na/Ca-exchanger"/>
</dbReference>
<dbReference type="AlphaFoldDB" id="A0AB73T0L6"/>
<sequence length="316" mass="33368">MTYVLLLAGFILLIKGADFFVDGSSSVARILRIPSVIIGLTIVAFGTSMPEASVSVTAALKGANELALSNVIGSNIFNLLVVTGVCAVIRPMAVTQSVMKKEFPFSILITVALLLMCMDQVFFGADSAVISKLNGLVLLLLFIVFLASTIRDSLKSRRESAEDDSPKTMSPLASILYILAGLAGIVLGGNLVVDSASEIARSFGLSQTFIGLTIVALGTSLPELVTSIVAAHKGENDIALGNVVGSNIFNILLILGASSALNPVLVSQDSVWDILILIASSILVYVFCLTKKTLNRVEGFIMLLAYAGFFAFITLR</sequence>
<dbReference type="PANTHER" id="PTHR10846">
    <property type="entry name" value="SODIUM/POTASSIUM/CALCIUM EXCHANGER"/>
    <property type="match status" value="1"/>
</dbReference>
<dbReference type="GO" id="GO:0008273">
    <property type="term" value="F:calcium, potassium:sodium antiporter activity"/>
    <property type="evidence" value="ECO:0007669"/>
    <property type="project" value="TreeGrafter"/>
</dbReference>
<keyword evidence="3 5" id="KW-1133">Transmembrane helix</keyword>
<accession>A0AB73T0L6</accession>
<evidence type="ECO:0000256" key="5">
    <source>
        <dbReference type="SAM" id="Phobius"/>
    </source>
</evidence>
<dbReference type="InterPro" id="IPR044880">
    <property type="entry name" value="NCX_ion-bd_dom_sf"/>
</dbReference>
<dbReference type="InterPro" id="IPR004837">
    <property type="entry name" value="NaCa_Exmemb"/>
</dbReference>
<dbReference type="GO" id="GO:0006874">
    <property type="term" value="P:intracellular calcium ion homeostasis"/>
    <property type="evidence" value="ECO:0007669"/>
    <property type="project" value="TreeGrafter"/>
</dbReference>
<feature type="transmembrane region" description="Helical" evidence="5">
    <location>
        <begin position="105"/>
        <end position="123"/>
    </location>
</feature>
<dbReference type="Proteomes" id="UP000245412">
    <property type="component" value="Unassembled WGS sequence"/>
</dbReference>
<feature type="transmembrane region" description="Helical" evidence="5">
    <location>
        <begin position="129"/>
        <end position="150"/>
    </location>
</feature>
<dbReference type="GO" id="GO:0005262">
    <property type="term" value="F:calcium channel activity"/>
    <property type="evidence" value="ECO:0007669"/>
    <property type="project" value="TreeGrafter"/>
</dbReference>
<feature type="transmembrane region" description="Helical" evidence="5">
    <location>
        <begin position="270"/>
        <end position="290"/>
    </location>
</feature>
<evidence type="ECO:0000256" key="2">
    <source>
        <dbReference type="ARBA" id="ARBA00022692"/>
    </source>
</evidence>
<dbReference type="RefSeq" id="WP_109747639.1">
    <property type="nucleotide sequence ID" value="NZ_JANKBI010000013.1"/>
</dbReference>
<dbReference type="GO" id="GO:0005886">
    <property type="term" value="C:plasma membrane"/>
    <property type="evidence" value="ECO:0007669"/>
    <property type="project" value="TreeGrafter"/>
</dbReference>
<feature type="domain" description="Sodium/calcium exchanger membrane region" evidence="6">
    <location>
        <begin position="174"/>
        <end position="314"/>
    </location>
</feature>
<evidence type="ECO:0000313" key="8">
    <source>
        <dbReference type="Proteomes" id="UP000245412"/>
    </source>
</evidence>
<name>A0AB73T0L6_9FIRM</name>
<evidence type="ECO:0000256" key="3">
    <source>
        <dbReference type="ARBA" id="ARBA00022989"/>
    </source>
</evidence>
<comment type="subcellular location">
    <subcellularLocation>
        <location evidence="1">Membrane</location>
        <topology evidence="1">Multi-pass membrane protein</topology>
    </subcellularLocation>
</comment>
<organism evidence="7 8">
    <name type="scientific">Murimonas intestini</name>
    <dbReference type="NCBI Taxonomy" id="1337051"/>
    <lineage>
        <taxon>Bacteria</taxon>
        <taxon>Bacillati</taxon>
        <taxon>Bacillota</taxon>
        <taxon>Clostridia</taxon>
        <taxon>Lachnospirales</taxon>
        <taxon>Lachnospiraceae</taxon>
        <taxon>Murimonas</taxon>
    </lineage>
</organism>
<feature type="transmembrane region" description="Helical" evidence="5">
    <location>
        <begin position="209"/>
        <end position="231"/>
    </location>
</feature>
<keyword evidence="8" id="KW-1185">Reference proteome</keyword>
<dbReference type="EMBL" id="QGGY01000012">
    <property type="protein sequence ID" value="PWJ73452.1"/>
    <property type="molecule type" value="Genomic_DNA"/>
</dbReference>
<evidence type="ECO:0000259" key="6">
    <source>
        <dbReference type="Pfam" id="PF01699"/>
    </source>
</evidence>
<feature type="domain" description="Sodium/calcium exchanger membrane region" evidence="6">
    <location>
        <begin position="3"/>
        <end position="148"/>
    </location>
</feature>
<protein>
    <submittedName>
        <fullName evidence="7">Cation:H+ antiporter</fullName>
    </submittedName>
</protein>
<keyword evidence="4 5" id="KW-0472">Membrane</keyword>
<proteinExistence type="predicted"/>